<proteinExistence type="predicted"/>
<name>A0A7W9AHK6_9SPHN</name>
<dbReference type="SUPFAM" id="SSF46785">
    <property type="entry name" value="Winged helix' DNA-binding domain"/>
    <property type="match status" value="1"/>
</dbReference>
<keyword evidence="3" id="KW-0489">Methyltransferase</keyword>
<dbReference type="InterPro" id="IPR036390">
    <property type="entry name" value="WH_DNA-bd_sf"/>
</dbReference>
<dbReference type="PANTHER" id="PTHR45128:SF1">
    <property type="entry name" value="S-ADENOSYLMETHIONINE-DEPENDENT METHYLTRANSFERASE RV2258C"/>
    <property type="match status" value="1"/>
</dbReference>
<dbReference type="InterPro" id="IPR025714">
    <property type="entry name" value="Methyltranfer_dom"/>
</dbReference>
<keyword evidence="4" id="KW-1185">Reference proteome</keyword>
<dbReference type="Proteomes" id="UP000549617">
    <property type="component" value="Unassembled WGS sequence"/>
</dbReference>
<evidence type="ECO:0000259" key="1">
    <source>
        <dbReference type="Pfam" id="PF13847"/>
    </source>
</evidence>
<organism evidence="3 4">
    <name type="scientific">Sphingobium boeckii</name>
    <dbReference type="NCBI Taxonomy" id="1082345"/>
    <lineage>
        <taxon>Bacteria</taxon>
        <taxon>Pseudomonadati</taxon>
        <taxon>Pseudomonadota</taxon>
        <taxon>Alphaproteobacteria</taxon>
        <taxon>Sphingomonadales</taxon>
        <taxon>Sphingomonadaceae</taxon>
        <taxon>Sphingobium</taxon>
    </lineage>
</organism>
<accession>A0A7W9AHK6</accession>
<evidence type="ECO:0000313" key="4">
    <source>
        <dbReference type="Proteomes" id="UP000549617"/>
    </source>
</evidence>
<dbReference type="CDD" id="cd02440">
    <property type="entry name" value="AdoMet_MTases"/>
    <property type="match status" value="1"/>
</dbReference>
<dbReference type="GO" id="GO:0032259">
    <property type="term" value="P:methylation"/>
    <property type="evidence" value="ECO:0007669"/>
    <property type="project" value="UniProtKB-KW"/>
</dbReference>
<protein>
    <submittedName>
        <fullName evidence="3">2-polyprenyl-3-methyl-5-hydroxy-6-metoxy-1, 4-benzoquinol methylase</fullName>
    </submittedName>
</protein>
<keyword evidence="3" id="KW-0808">Transferase</keyword>
<feature type="domain" description="S-adenosylmethionine-dependent methyltransferase Rv2258c-like winged HTH" evidence="2">
    <location>
        <begin position="30"/>
        <end position="103"/>
    </location>
</feature>
<dbReference type="SUPFAM" id="SSF53335">
    <property type="entry name" value="S-adenosyl-L-methionine-dependent methyltransferases"/>
    <property type="match status" value="1"/>
</dbReference>
<dbReference type="Gene3D" id="1.10.10.10">
    <property type="entry name" value="Winged helix-like DNA-binding domain superfamily/Winged helix DNA-binding domain"/>
    <property type="match status" value="1"/>
</dbReference>
<dbReference type="AlphaFoldDB" id="A0A7W9AHK6"/>
<evidence type="ECO:0000259" key="2">
    <source>
        <dbReference type="Pfam" id="PF21320"/>
    </source>
</evidence>
<dbReference type="InterPro" id="IPR036388">
    <property type="entry name" value="WH-like_DNA-bd_sf"/>
</dbReference>
<comment type="caution">
    <text evidence="3">The sequence shown here is derived from an EMBL/GenBank/DDBJ whole genome shotgun (WGS) entry which is preliminary data.</text>
</comment>
<dbReference type="GO" id="GO:0008168">
    <property type="term" value="F:methyltransferase activity"/>
    <property type="evidence" value="ECO:0007669"/>
    <property type="project" value="UniProtKB-KW"/>
</dbReference>
<dbReference type="InterPro" id="IPR029063">
    <property type="entry name" value="SAM-dependent_MTases_sf"/>
</dbReference>
<dbReference type="Pfam" id="PF13847">
    <property type="entry name" value="Methyltransf_31"/>
    <property type="match status" value="1"/>
</dbReference>
<evidence type="ECO:0000313" key="3">
    <source>
        <dbReference type="EMBL" id="MBB5685825.1"/>
    </source>
</evidence>
<dbReference type="Gene3D" id="3.40.50.150">
    <property type="entry name" value="Vaccinia Virus protein VP39"/>
    <property type="match status" value="1"/>
</dbReference>
<dbReference type="Pfam" id="PF21320">
    <property type="entry name" value="WHD_Rv2258c"/>
    <property type="match status" value="1"/>
</dbReference>
<dbReference type="RefSeq" id="WP_184017654.1">
    <property type="nucleotide sequence ID" value="NZ_JACIJC010000003.1"/>
</dbReference>
<dbReference type="InterPro" id="IPR053173">
    <property type="entry name" value="SAM-binding_MTase"/>
</dbReference>
<dbReference type="InterPro" id="IPR048711">
    <property type="entry name" value="WHD_Rv2258c"/>
</dbReference>
<dbReference type="PANTHER" id="PTHR45128">
    <property type="entry name" value="METHYLTRANSFERASE TYPE 11"/>
    <property type="match status" value="1"/>
</dbReference>
<gene>
    <name evidence="3" type="ORF">FHS49_001841</name>
</gene>
<feature type="domain" description="Methyltransferase" evidence="1">
    <location>
        <begin position="177"/>
        <end position="295"/>
    </location>
</feature>
<dbReference type="EMBL" id="JACIJC010000003">
    <property type="protein sequence ID" value="MBB5685825.1"/>
    <property type="molecule type" value="Genomic_DNA"/>
</dbReference>
<reference evidence="3 4" key="1">
    <citation type="submission" date="2020-08" db="EMBL/GenBank/DDBJ databases">
        <title>Genomic Encyclopedia of Type Strains, Phase IV (KMG-IV): sequencing the most valuable type-strain genomes for metagenomic binning, comparative biology and taxonomic classification.</title>
        <authorList>
            <person name="Goeker M."/>
        </authorList>
    </citation>
    <scope>NUCLEOTIDE SEQUENCE [LARGE SCALE GENOMIC DNA]</scope>
    <source>
        <strain evidence="3 4">DSM 25079</strain>
    </source>
</reference>
<sequence length="359" mass="38606">MTIDAPQADALTPAETAFTGKLIEMINHGATGLMLSVGHRTGLFEAMRDGRGMTSEQLAHRAGLNERYVREWLGAMTTAGIVSFDRDARLYTLPEAHRPFLGRGAAKGSMSSMFQFLAVLGGVESRIVECFHKGGGVSYAEFERFHECMAEESEQTVVVALDDAILPLAPGLIARLEAGIAVADIGCGIGKAMNHLAARFPNSHFTGFDLCEETILLAQLDAREQGLENVRFAAVDATGLAGDAQFDLIFTFDAVHDQAEPAAVLAHIRRLLKPGGVYLMQDIDAASDVADNMDNLLAPFTYTISCMHCMTVSLAQGGQGLGAAWGEQLALAMLKGAGFADVTTHRLPHDIQNLYYVCR</sequence>